<dbReference type="Proteomes" id="UP000249115">
    <property type="component" value="Unassembled WGS sequence"/>
</dbReference>
<dbReference type="InterPro" id="IPR016167">
    <property type="entry name" value="FAD-bd_PCMH_sub1"/>
</dbReference>
<dbReference type="OrthoDB" id="545125at2"/>
<comment type="caution">
    <text evidence="1">The sequence shown here is derived from an EMBL/GenBank/DDBJ whole genome shotgun (WGS) entry which is preliminary data.</text>
</comment>
<dbReference type="EMBL" id="QKZU01000012">
    <property type="protein sequence ID" value="PZX53498.1"/>
    <property type="molecule type" value="Genomic_DNA"/>
</dbReference>
<evidence type="ECO:0000313" key="1">
    <source>
        <dbReference type="EMBL" id="PZX53498.1"/>
    </source>
</evidence>
<sequence>MIIKTLIKDLDPTVIEKFASQFRGTIILPAHKEYNGIRKVFNAMIDKHPGMIVRCVDVADVMHAVNFGRSFLVLHSTRHLSCQ</sequence>
<keyword evidence="4" id="KW-1185">Reference proteome</keyword>
<proteinExistence type="predicted"/>
<reference evidence="1 3" key="1">
    <citation type="submission" date="2018-06" db="EMBL/GenBank/DDBJ databases">
        <title>Genomic Encyclopedia of Archaeal and Bacterial Type Strains, Phase II (KMG-II): from individual species to whole genera.</title>
        <authorList>
            <person name="Goeker M."/>
        </authorList>
    </citation>
    <scope>NUCLEOTIDE SEQUENCE [LARGE SCALE GENOMIC DNA]</scope>
    <source>
        <strain evidence="1 3">DSM 22686</strain>
    </source>
</reference>
<evidence type="ECO:0000313" key="3">
    <source>
        <dbReference type="Proteomes" id="UP000249115"/>
    </source>
</evidence>
<dbReference type="Gene3D" id="3.30.43.10">
    <property type="entry name" value="Uridine Diphospho-n-acetylenolpyruvylglucosamine Reductase, domain 2"/>
    <property type="match status" value="1"/>
</dbReference>
<name>A0A2W7QYB5_9BACT</name>
<protein>
    <submittedName>
        <fullName evidence="1">Uncharacterized protein</fullName>
    </submittedName>
</protein>
<dbReference type="AlphaFoldDB" id="A0A2W7QYB5"/>
<gene>
    <name evidence="2" type="ORF">ESW18_15790</name>
    <name evidence="1" type="ORF">LV84_03222</name>
</gene>
<reference evidence="2 4" key="2">
    <citation type="submission" date="2019-08" db="EMBL/GenBank/DDBJ databases">
        <title>Genome of Algoriphagus ratkowskyi IC026.</title>
        <authorList>
            <person name="Bowman J.P."/>
        </authorList>
    </citation>
    <scope>NUCLEOTIDE SEQUENCE [LARGE SCALE GENOMIC DNA]</scope>
    <source>
        <strain evidence="2 4">IC026</strain>
    </source>
</reference>
<dbReference type="Proteomes" id="UP000321927">
    <property type="component" value="Unassembled WGS sequence"/>
</dbReference>
<dbReference type="RefSeq" id="WP_086502501.1">
    <property type="nucleotide sequence ID" value="NZ_MSSV01000016.1"/>
</dbReference>
<evidence type="ECO:0000313" key="2">
    <source>
        <dbReference type="EMBL" id="TXD76469.1"/>
    </source>
</evidence>
<dbReference type="EMBL" id="VORV01000011">
    <property type="protein sequence ID" value="TXD76469.1"/>
    <property type="molecule type" value="Genomic_DNA"/>
</dbReference>
<organism evidence="1 3">
    <name type="scientific">Algoriphagus ratkowskyi</name>
    <dbReference type="NCBI Taxonomy" id="57028"/>
    <lineage>
        <taxon>Bacteria</taxon>
        <taxon>Pseudomonadati</taxon>
        <taxon>Bacteroidota</taxon>
        <taxon>Cytophagia</taxon>
        <taxon>Cytophagales</taxon>
        <taxon>Cyclobacteriaceae</taxon>
        <taxon>Algoriphagus</taxon>
    </lineage>
</organism>
<evidence type="ECO:0000313" key="4">
    <source>
        <dbReference type="Proteomes" id="UP000321927"/>
    </source>
</evidence>
<accession>A0A2W7QYB5</accession>